<accession>A0A9X4F8A7</accession>
<feature type="domain" description="Glycosyl transferase family 1" evidence="1">
    <location>
        <begin position="209"/>
        <end position="361"/>
    </location>
</feature>
<proteinExistence type="predicted"/>
<dbReference type="CDD" id="cd03801">
    <property type="entry name" value="GT4_PimA-like"/>
    <property type="match status" value="1"/>
</dbReference>
<dbReference type="SUPFAM" id="SSF53756">
    <property type="entry name" value="UDP-Glycosyltransferase/glycogen phosphorylase"/>
    <property type="match status" value="1"/>
</dbReference>
<dbReference type="Pfam" id="PF00534">
    <property type="entry name" value="Glycos_transf_1"/>
    <property type="match status" value="1"/>
</dbReference>
<evidence type="ECO:0000313" key="2">
    <source>
        <dbReference type="EMBL" id="MDE1345310.1"/>
    </source>
</evidence>
<evidence type="ECO:0000313" key="3">
    <source>
        <dbReference type="Proteomes" id="UP001140978"/>
    </source>
</evidence>
<dbReference type="Proteomes" id="UP001140978">
    <property type="component" value="Unassembled WGS sequence"/>
</dbReference>
<dbReference type="EMBL" id="JAKNAX010000004">
    <property type="protein sequence ID" value="MDE1345310.1"/>
    <property type="molecule type" value="Genomic_DNA"/>
</dbReference>
<organism evidence="2 3">
    <name type="scientific">Vibrio aestuarianus</name>
    <dbReference type="NCBI Taxonomy" id="28171"/>
    <lineage>
        <taxon>Bacteria</taxon>
        <taxon>Pseudomonadati</taxon>
        <taxon>Pseudomonadota</taxon>
        <taxon>Gammaproteobacteria</taxon>
        <taxon>Vibrionales</taxon>
        <taxon>Vibrionaceae</taxon>
        <taxon>Vibrio</taxon>
    </lineage>
</organism>
<gene>
    <name evidence="2" type="ORF">L9X51_02485</name>
</gene>
<comment type="caution">
    <text evidence="2">The sequence shown here is derived from an EMBL/GenBank/DDBJ whole genome shotgun (WGS) entry which is preliminary data.</text>
</comment>
<dbReference type="Gene3D" id="3.40.50.2000">
    <property type="entry name" value="Glycogen Phosphorylase B"/>
    <property type="match status" value="1"/>
</dbReference>
<dbReference type="GO" id="GO:0016757">
    <property type="term" value="F:glycosyltransferase activity"/>
    <property type="evidence" value="ECO:0007669"/>
    <property type="project" value="InterPro"/>
</dbReference>
<dbReference type="InterPro" id="IPR001296">
    <property type="entry name" value="Glyco_trans_1"/>
</dbReference>
<sequence length="400" mass="45126">MMNSHPTHCIIFDPIAFKGGSKIATREALSLCDHTTTRFTVITSSLESWQDVGFSDKQTVDFISLPSFRFIAKTTSGFAFWFKQCIYSLYLLFLLLKLSRVSIAIGASGPGIDMPLYLLRPIFRFKLLQFIHGPVACSRSIGYCLTQANSVFYLPSTQRSLINALCRYYQTQYTYLDASLIAQFVCQSRQFTPFVNGITQDKWPSPCQYETPVVFWCASLLKWKGLDLLSESLSEINEIQSCRANICFIRPQDISLPCSIAPQKLALAQWYEDPKNLDDIRRQSNIFVSTSHHEPFGLSILEALAAGMCVLIPQDGAYWDNVLTHDLNCIKYQPNNSNSLSEAILYASAERLVVARIGTKAAQFAHQYHAESTYWAIGYAINHHNKRLPSTAPMSLRSSL</sequence>
<name>A0A9X4F8A7_9VIBR</name>
<protein>
    <submittedName>
        <fullName evidence="2">Glycosyltransferase family 4 protein</fullName>
    </submittedName>
</protein>
<dbReference type="AlphaFoldDB" id="A0A9X4F8A7"/>
<reference evidence="2" key="1">
    <citation type="submission" date="2022-02" db="EMBL/GenBank/DDBJ databases">
        <title>Emergence and expansion in Europe of a Vibrio aestuarianus clonal complex pathogenic for oysters.</title>
        <authorList>
            <person name="Mesnil A."/>
            <person name="Travers M.-A."/>
        </authorList>
    </citation>
    <scope>NUCLEOTIDE SEQUENCE</scope>
    <source>
        <strain evidence="2">19_064_15T1</strain>
    </source>
</reference>
<evidence type="ECO:0000259" key="1">
    <source>
        <dbReference type="Pfam" id="PF00534"/>
    </source>
</evidence>